<gene>
    <name evidence="6" type="ORF">DUNSADRAFT_15394</name>
</gene>
<dbReference type="PROSITE" id="PS50082">
    <property type="entry name" value="WD_REPEATS_2"/>
    <property type="match status" value="1"/>
</dbReference>
<dbReference type="InterPro" id="IPR001680">
    <property type="entry name" value="WD40_rpt"/>
</dbReference>
<dbReference type="PROSITE" id="PS50294">
    <property type="entry name" value="WD_REPEATS_REGION"/>
    <property type="match status" value="1"/>
</dbReference>
<feature type="repeat" description="WD" evidence="5">
    <location>
        <begin position="50"/>
        <end position="80"/>
    </location>
</feature>
<comment type="caution">
    <text evidence="6">The sequence shown here is derived from an EMBL/GenBank/DDBJ whole genome shotgun (WGS) entry which is preliminary data.</text>
</comment>
<comment type="similarity">
    <text evidence="3">Belongs to the WD repeat STRAP family.</text>
</comment>
<evidence type="ECO:0000256" key="2">
    <source>
        <dbReference type="ARBA" id="ARBA00022737"/>
    </source>
</evidence>
<dbReference type="PANTHER" id="PTHR19877:SF1">
    <property type="entry name" value="EUKARYOTIC TRANSLATION INITIATION FACTOR 3 SUBUNIT I"/>
    <property type="match status" value="1"/>
</dbReference>
<name>A0ABQ7G5I2_DUNSA</name>
<evidence type="ECO:0000256" key="3">
    <source>
        <dbReference type="ARBA" id="ARBA00038394"/>
    </source>
</evidence>
<dbReference type="Gene3D" id="2.130.10.10">
    <property type="entry name" value="YVTN repeat-like/Quinoprotein amine dehydrogenase"/>
    <property type="match status" value="1"/>
</dbReference>
<evidence type="ECO:0000256" key="1">
    <source>
        <dbReference type="ARBA" id="ARBA00022574"/>
    </source>
</evidence>
<evidence type="ECO:0000256" key="4">
    <source>
        <dbReference type="ARBA" id="ARBA00040390"/>
    </source>
</evidence>
<dbReference type="Proteomes" id="UP000815325">
    <property type="component" value="Unassembled WGS sequence"/>
</dbReference>
<dbReference type="PANTHER" id="PTHR19877">
    <property type="entry name" value="EUKARYOTIC TRANSLATION INITIATION FACTOR 3 SUBUNIT I"/>
    <property type="match status" value="1"/>
</dbReference>
<protein>
    <recommendedName>
        <fullName evidence="4">Serine-threonine kinase receptor-associated protein</fullName>
    </recommendedName>
</protein>
<evidence type="ECO:0000313" key="6">
    <source>
        <dbReference type="EMBL" id="KAF5829878.1"/>
    </source>
</evidence>
<dbReference type="Pfam" id="PF00400">
    <property type="entry name" value="WD40"/>
    <property type="match status" value="1"/>
</dbReference>
<keyword evidence="7" id="KW-1185">Reference proteome</keyword>
<dbReference type="InterPro" id="IPR036322">
    <property type="entry name" value="WD40_repeat_dom_sf"/>
</dbReference>
<dbReference type="InterPro" id="IPR015943">
    <property type="entry name" value="WD40/YVTN_repeat-like_dom_sf"/>
</dbReference>
<evidence type="ECO:0000313" key="7">
    <source>
        <dbReference type="Proteomes" id="UP000815325"/>
    </source>
</evidence>
<accession>A0ABQ7G5I2</accession>
<dbReference type="EMBL" id="MU070105">
    <property type="protein sequence ID" value="KAF5829878.1"/>
    <property type="molecule type" value="Genomic_DNA"/>
</dbReference>
<keyword evidence="2" id="KW-0677">Repeat</keyword>
<evidence type="ECO:0000256" key="5">
    <source>
        <dbReference type="PROSITE-ProRule" id="PRU00221"/>
    </source>
</evidence>
<reference evidence="6" key="1">
    <citation type="submission" date="2017-08" db="EMBL/GenBank/DDBJ databases">
        <authorList>
            <person name="Polle J.E."/>
            <person name="Barry K."/>
            <person name="Cushman J."/>
            <person name="Schmutz J."/>
            <person name="Tran D."/>
            <person name="Hathwaick L.T."/>
            <person name="Yim W.C."/>
            <person name="Jenkins J."/>
            <person name="Mckie-Krisberg Z.M."/>
            <person name="Prochnik S."/>
            <person name="Lindquist E."/>
            <person name="Dockter R.B."/>
            <person name="Adam C."/>
            <person name="Molina H."/>
            <person name="Bunkerborg J."/>
            <person name="Jin E."/>
            <person name="Buchheim M."/>
            <person name="Magnuson J."/>
        </authorList>
    </citation>
    <scope>NUCLEOTIDE SEQUENCE</scope>
    <source>
        <strain evidence="6">CCAP 19/18</strain>
    </source>
</reference>
<organism evidence="6 7">
    <name type="scientific">Dunaliella salina</name>
    <name type="common">Green alga</name>
    <name type="synonym">Protococcus salinus</name>
    <dbReference type="NCBI Taxonomy" id="3046"/>
    <lineage>
        <taxon>Eukaryota</taxon>
        <taxon>Viridiplantae</taxon>
        <taxon>Chlorophyta</taxon>
        <taxon>core chlorophytes</taxon>
        <taxon>Chlorophyceae</taxon>
        <taxon>CS clade</taxon>
        <taxon>Chlamydomonadales</taxon>
        <taxon>Dunaliellaceae</taxon>
        <taxon>Dunaliella</taxon>
    </lineage>
</organism>
<dbReference type="SMART" id="SM00320">
    <property type="entry name" value="WD40"/>
    <property type="match status" value="1"/>
</dbReference>
<proteinExistence type="inferred from homology"/>
<sequence>MHNCRCWLPPMQVLLGGGQDASQVTTTSSKAGGFEARFFHKIYQEEFGNVRGHFGPINTVAFHPSGKSFLTGGEDGYVRLHHFDLDYFTTKFF</sequence>
<dbReference type="SUPFAM" id="SSF50978">
    <property type="entry name" value="WD40 repeat-like"/>
    <property type="match status" value="1"/>
</dbReference>
<keyword evidence="1 5" id="KW-0853">WD repeat</keyword>